<dbReference type="PANTHER" id="PTHR48111">
    <property type="entry name" value="REGULATOR OF RPOS"/>
    <property type="match status" value="1"/>
</dbReference>
<keyword evidence="2" id="KW-0902">Two-component regulatory system</keyword>
<gene>
    <name evidence="10" type="ORF">DCF25_06905</name>
</gene>
<evidence type="ECO:0000259" key="8">
    <source>
        <dbReference type="PROSITE" id="PS50110"/>
    </source>
</evidence>
<dbReference type="SMART" id="SM00448">
    <property type="entry name" value="REC"/>
    <property type="match status" value="1"/>
</dbReference>
<evidence type="ECO:0000256" key="7">
    <source>
        <dbReference type="PROSITE-ProRule" id="PRU01091"/>
    </source>
</evidence>
<dbReference type="GO" id="GO:0005829">
    <property type="term" value="C:cytosol"/>
    <property type="evidence" value="ECO:0007669"/>
    <property type="project" value="TreeGrafter"/>
</dbReference>
<evidence type="ECO:0000256" key="3">
    <source>
        <dbReference type="ARBA" id="ARBA00023015"/>
    </source>
</evidence>
<evidence type="ECO:0000256" key="1">
    <source>
        <dbReference type="ARBA" id="ARBA00022553"/>
    </source>
</evidence>
<dbReference type="InterPro" id="IPR011006">
    <property type="entry name" value="CheY-like_superfamily"/>
</dbReference>
<dbReference type="Pfam" id="PF00486">
    <property type="entry name" value="Trans_reg_C"/>
    <property type="match status" value="1"/>
</dbReference>
<evidence type="ECO:0000256" key="4">
    <source>
        <dbReference type="ARBA" id="ARBA00023125"/>
    </source>
</evidence>
<organism evidence="10 11">
    <name type="scientific">Leptolyngbya foveolarum</name>
    <dbReference type="NCBI Taxonomy" id="47253"/>
    <lineage>
        <taxon>Bacteria</taxon>
        <taxon>Bacillati</taxon>
        <taxon>Cyanobacteriota</taxon>
        <taxon>Cyanophyceae</taxon>
        <taxon>Leptolyngbyales</taxon>
        <taxon>Leptolyngbyaceae</taxon>
        <taxon>Leptolyngbya group</taxon>
        <taxon>Leptolyngbya</taxon>
    </lineage>
</organism>
<dbReference type="GO" id="GO:0032993">
    <property type="term" value="C:protein-DNA complex"/>
    <property type="evidence" value="ECO:0007669"/>
    <property type="project" value="TreeGrafter"/>
</dbReference>
<accession>A0A2W4WLQ2</accession>
<dbReference type="SUPFAM" id="SSF46894">
    <property type="entry name" value="C-terminal effector domain of the bipartite response regulators"/>
    <property type="match status" value="1"/>
</dbReference>
<dbReference type="SMART" id="SM00862">
    <property type="entry name" value="Trans_reg_C"/>
    <property type="match status" value="1"/>
</dbReference>
<evidence type="ECO:0000256" key="2">
    <source>
        <dbReference type="ARBA" id="ARBA00023012"/>
    </source>
</evidence>
<feature type="DNA-binding region" description="OmpR/PhoB-type" evidence="7">
    <location>
        <begin position="164"/>
        <end position="270"/>
    </location>
</feature>
<feature type="domain" description="OmpR/PhoB-type" evidence="9">
    <location>
        <begin position="164"/>
        <end position="270"/>
    </location>
</feature>
<evidence type="ECO:0000313" key="11">
    <source>
        <dbReference type="Proteomes" id="UP000249354"/>
    </source>
</evidence>
<keyword evidence="3" id="KW-0805">Transcription regulation</keyword>
<evidence type="ECO:0000256" key="6">
    <source>
        <dbReference type="PROSITE-ProRule" id="PRU00169"/>
    </source>
</evidence>
<dbReference type="Gene3D" id="6.10.250.690">
    <property type="match status" value="1"/>
</dbReference>
<dbReference type="EMBL" id="QBMC01000032">
    <property type="protein sequence ID" value="PZO20208.1"/>
    <property type="molecule type" value="Genomic_DNA"/>
</dbReference>
<dbReference type="Gene3D" id="1.10.10.10">
    <property type="entry name" value="Winged helix-like DNA-binding domain superfamily/Winged helix DNA-binding domain"/>
    <property type="match status" value="1"/>
</dbReference>
<comment type="caution">
    <text evidence="10">The sequence shown here is derived from an EMBL/GenBank/DDBJ whole genome shotgun (WGS) entry which is preliminary data.</text>
</comment>
<dbReference type="GO" id="GO:0000976">
    <property type="term" value="F:transcription cis-regulatory region binding"/>
    <property type="evidence" value="ECO:0007669"/>
    <property type="project" value="TreeGrafter"/>
</dbReference>
<keyword evidence="5" id="KW-0804">Transcription</keyword>
<proteinExistence type="predicted"/>
<dbReference type="SUPFAM" id="SSF52172">
    <property type="entry name" value="CheY-like"/>
    <property type="match status" value="1"/>
</dbReference>
<dbReference type="PROSITE" id="PS50110">
    <property type="entry name" value="RESPONSE_REGULATORY"/>
    <property type="match status" value="1"/>
</dbReference>
<evidence type="ECO:0000313" key="10">
    <source>
        <dbReference type="EMBL" id="PZO20208.1"/>
    </source>
</evidence>
<reference evidence="11" key="1">
    <citation type="submission" date="2018-04" db="EMBL/GenBank/DDBJ databases">
        <authorList>
            <person name="Cornet L."/>
        </authorList>
    </citation>
    <scope>NUCLEOTIDE SEQUENCE [LARGE SCALE GENOMIC DNA]</scope>
</reference>
<sequence length="273" mass="30546">MDILIVEDEVEIAELIQLYLSKEGFNCHICRDGSTALDRFEAIQPDLLILDLMLPGLDGLEVCARIRQQQAVKDPYIMMLTAKGEEIDRIIGLSTGADDYMVKPFSPRELVARVRAVLRRSLRAGGQSASKNTYQTAHFTVDVDQRLAVAKSLSEVIASYDSKDSQTEAKNLTSLEKDILEEVELAGKSAEGMTLELTPLEFDLLCTFMSYPGRVWNRAQLIEKLWGGDFFGDERVVDAHIARLRKKVEPNPAQPTFIKTVVGVGYRFEDEAS</sequence>
<dbReference type="PROSITE" id="PS51755">
    <property type="entry name" value="OMPR_PHOB"/>
    <property type="match status" value="1"/>
</dbReference>
<dbReference type="Proteomes" id="UP000249354">
    <property type="component" value="Unassembled WGS sequence"/>
</dbReference>
<dbReference type="InterPro" id="IPR016032">
    <property type="entry name" value="Sig_transdc_resp-reg_C-effctor"/>
</dbReference>
<dbReference type="InterPro" id="IPR001789">
    <property type="entry name" value="Sig_transdc_resp-reg_receiver"/>
</dbReference>
<keyword evidence="4 7" id="KW-0238">DNA-binding</keyword>
<protein>
    <submittedName>
        <fullName evidence="10">DNA-binding response regulator</fullName>
    </submittedName>
</protein>
<dbReference type="InterPro" id="IPR039420">
    <property type="entry name" value="WalR-like"/>
</dbReference>
<dbReference type="PANTHER" id="PTHR48111:SF4">
    <property type="entry name" value="DNA-BINDING DUAL TRANSCRIPTIONAL REGULATOR OMPR"/>
    <property type="match status" value="1"/>
</dbReference>
<evidence type="ECO:0000259" key="9">
    <source>
        <dbReference type="PROSITE" id="PS51755"/>
    </source>
</evidence>
<dbReference type="Pfam" id="PF00072">
    <property type="entry name" value="Response_reg"/>
    <property type="match status" value="1"/>
</dbReference>
<evidence type="ECO:0000256" key="5">
    <source>
        <dbReference type="ARBA" id="ARBA00023163"/>
    </source>
</evidence>
<name>A0A2W4WLQ2_9CYAN</name>
<dbReference type="InterPro" id="IPR036388">
    <property type="entry name" value="WH-like_DNA-bd_sf"/>
</dbReference>
<dbReference type="InterPro" id="IPR001867">
    <property type="entry name" value="OmpR/PhoB-type_DNA-bd"/>
</dbReference>
<dbReference type="CDD" id="cd00383">
    <property type="entry name" value="trans_reg_C"/>
    <property type="match status" value="1"/>
</dbReference>
<dbReference type="FunFam" id="3.40.50.2300:FF:000001">
    <property type="entry name" value="DNA-binding response regulator PhoB"/>
    <property type="match status" value="1"/>
</dbReference>
<dbReference type="GO" id="GO:0006355">
    <property type="term" value="P:regulation of DNA-templated transcription"/>
    <property type="evidence" value="ECO:0007669"/>
    <property type="project" value="InterPro"/>
</dbReference>
<feature type="modified residue" description="4-aspartylphosphate" evidence="6">
    <location>
        <position position="51"/>
    </location>
</feature>
<keyword evidence="1 6" id="KW-0597">Phosphoprotein</keyword>
<feature type="domain" description="Response regulatory" evidence="8">
    <location>
        <begin position="2"/>
        <end position="118"/>
    </location>
</feature>
<dbReference type="GO" id="GO:0000156">
    <property type="term" value="F:phosphorelay response regulator activity"/>
    <property type="evidence" value="ECO:0007669"/>
    <property type="project" value="TreeGrafter"/>
</dbReference>
<dbReference type="Gene3D" id="3.40.50.2300">
    <property type="match status" value="1"/>
</dbReference>
<reference evidence="10 11" key="2">
    <citation type="submission" date="2018-06" db="EMBL/GenBank/DDBJ databases">
        <title>Metagenomic assembly of (sub)arctic Cyanobacteria and their associated microbiome from non-axenic cultures.</title>
        <authorList>
            <person name="Baurain D."/>
        </authorList>
    </citation>
    <scope>NUCLEOTIDE SEQUENCE [LARGE SCALE GENOMIC DNA]</scope>
    <source>
        <strain evidence="10">ULC129bin1</strain>
    </source>
</reference>
<dbReference type="AlphaFoldDB" id="A0A2W4WLQ2"/>